<keyword evidence="3" id="KW-1185">Reference proteome</keyword>
<sequence length="88" mass="10005">MYILQESLFSFDELQKLGIALQVERSAYRIDMGSDPLDHQNETSSAVTREVVAYIKDNYNKDLSLQSVADFVAISPAHLCRLIKKENL</sequence>
<dbReference type="RefSeq" id="WP_171643959.1">
    <property type="nucleotide sequence ID" value="NZ_WHOA01000098.1"/>
</dbReference>
<dbReference type="EMBL" id="WHOA01000098">
    <property type="protein sequence ID" value="NOU72671.1"/>
    <property type="molecule type" value="Genomic_DNA"/>
</dbReference>
<protein>
    <recommendedName>
        <fullName evidence="1">HTH araC/xylS-type domain-containing protein</fullName>
    </recommendedName>
</protein>
<evidence type="ECO:0000259" key="1">
    <source>
        <dbReference type="PROSITE" id="PS01124"/>
    </source>
</evidence>
<evidence type="ECO:0000313" key="3">
    <source>
        <dbReference type="Proteomes" id="UP000616779"/>
    </source>
</evidence>
<gene>
    <name evidence="2" type="ORF">GC098_14770</name>
</gene>
<reference evidence="2 3" key="1">
    <citation type="submission" date="2019-10" db="EMBL/GenBank/DDBJ databases">
        <title>Description of Paenibacillus terrestris sp. nov.</title>
        <authorList>
            <person name="Carlier A."/>
            <person name="Qi S."/>
        </authorList>
    </citation>
    <scope>NUCLEOTIDE SEQUENCE [LARGE SCALE GENOMIC DNA]</scope>
    <source>
        <strain evidence="2 3">LMG 31458</strain>
    </source>
</reference>
<proteinExistence type="predicted"/>
<organism evidence="2 3">
    <name type="scientific">Paenibacillus phytorum</name>
    <dbReference type="NCBI Taxonomy" id="2654977"/>
    <lineage>
        <taxon>Bacteria</taxon>
        <taxon>Bacillati</taxon>
        <taxon>Bacillota</taxon>
        <taxon>Bacilli</taxon>
        <taxon>Bacillales</taxon>
        <taxon>Paenibacillaceae</taxon>
        <taxon>Paenibacillus</taxon>
    </lineage>
</organism>
<comment type="caution">
    <text evidence="2">The sequence shown here is derived from an EMBL/GenBank/DDBJ whole genome shotgun (WGS) entry which is preliminary data.</text>
</comment>
<dbReference type="Proteomes" id="UP000616779">
    <property type="component" value="Unassembled WGS sequence"/>
</dbReference>
<dbReference type="PROSITE" id="PS01124">
    <property type="entry name" value="HTH_ARAC_FAMILY_2"/>
    <property type="match status" value="1"/>
</dbReference>
<accession>A0ABX1XVZ0</accession>
<feature type="domain" description="HTH araC/xylS-type" evidence="1">
    <location>
        <begin position="49"/>
        <end position="88"/>
    </location>
</feature>
<name>A0ABX1XVZ0_9BACL</name>
<dbReference type="Gene3D" id="1.10.10.60">
    <property type="entry name" value="Homeodomain-like"/>
    <property type="match status" value="1"/>
</dbReference>
<dbReference type="InterPro" id="IPR018060">
    <property type="entry name" value="HTH_AraC"/>
</dbReference>
<evidence type="ECO:0000313" key="2">
    <source>
        <dbReference type="EMBL" id="NOU72671.1"/>
    </source>
</evidence>